<dbReference type="Proteomes" id="UP001157133">
    <property type="component" value="Unassembled WGS sequence"/>
</dbReference>
<organism evidence="2 3">
    <name type="scientific">Thalassotalea eurytherma</name>
    <dbReference type="NCBI Taxonomy" id="1144278"/>
    <lineage>
        <taxon>Bacteria</taxon>
        <taxon>Pseudomonadati</taxon>
        <taxon>Pseudomonadota</taxon>
        <taxon>Gammaproteobacteria</taxon>
        <taxon>Alteromonadales</taxon>
        <taxon>Colwelliaceae</taxon>
        <taxon>Thalassotalea</taxon>
    </lineage>
</organism>
<gene>
    <name evidence="2" type="ORF">theurythT_18570</name>
</gene>
<proteinExistence type="predicted"/>
<dbReference type="EMBL" id="BSSU01000009">
    <property type="protein sequence ID" value="GLX82405.1"/>
    <property type="molecule type" value="Genomic_DNA"/>
</dbReference>
<reference evidence="2 3" key="1">
    <citation type="submission" date="2023-03" db="EMBL/GenBank/DDBJ databases">
        <title>Draft genome sequence of Thalassotalea eurytherma JCM 18482T.</title>
        <authorList>
            <person name="Sawabe T."/>
        </authorList>
    </citation>
    <scope>NUCLEOTIDE SEQUENCE [LARGE SCALE GENOMIC DNA]</scope>
    <source>
        <strain evidence="2 3">JCM 18482</strain>
    </source>
</reference>
<dbReference type="RefSeq" id="WP_284207775.1">
    <property type="nucleotide sequence ID" value="NZ_BSSU01000009.1"/>
</dbReference>
<protein>
    <recommendedName>
        <fullName evidence="4">DUF2796 domain-containing protein</fullName>
    </recommendedName>
</protein>
<feature type="chain" id="PRO_5045119809" description="DUF2796 domain-containing protein" evidence="1">
    <location>
        <begin position="23"/>
        <end position="183"/>
    </location>
</feature>
<dbReference type="Pfam" id="PF10986">
    <property type="entry name" value="ZrgA"/>
    <property type="match status" value="1"/>
</dbReference>
<dbReference type="InterPro" id="IPR021253">
    <property type="entry name" value="ZrgA-like"/>
</dbReference>
<feature type="signal peptide" evidence="1">
    <location>
        <begin position="1"/>
        <end position="22"/>
    </location>
</feature>
<keyword evidence="1" id="KW-0732">Signal</keyword>
<evidence type="ECO:0008006" key="4">
    <source>
        <dbReference type="Google" id="ProtNLM"/>
    </source>
</evidence>
<evidence type="ECO:0000313" key="2">
    <source>
        <dbReference type="EMBL" id="GLX82405.1"/>
    </source>
</evidence>
<keyword evidence="3" id="KW-1185">Reference proteome</keyword>
<name>A0ABQ6H6N1_9GAMM</name>
<evidence type="ECO:0000313" key="3">
    <source>
        <dbReference type="Proteomes" id="UP001157133"/>
    </source>
</evidence>
<accession>A0ABQ6H6N1</accession>
<evidence type="ECO:0000256" key="1">
    <source>
        <dbReference type="SAM" id="SignalP"/>
    </source>
</evidence>
<sequence length="183" mass="20627">MKFYLILFYLLFISIICPLSHASDFTAHIHGEAELMIAIDKNVVEIELIAPAASILGFEHQATTEQEIKRVNEAKKLLKRQANIIQFSESTCESHHAEIDTGELLVNGHHHHEKNSHEHSHSISHFEIAVHMAMECQRGEALGAVSIKLFQHFAGLERIRLLWATSTEQGSVILTPQNSEISF</sequence>
<comment type="caution">
    <text evidence="2">The sequence shown here is derived from an EMBL/GenBank/DDBJ whole genome shotgun (WGS) entry which is preliminary data.</text>
</comment>